<reference evidence="1 2" key="1">
    <citation type="submission" date="2022-10" db="EMBL/GenBank/DDBJ databases">
        <title>Janthinobacterium sp. hw3 Genome sequencing.</title>
        <authorList>
            <person name="Park S."/>
        </authorList>
    </citation>
    <scope>NUCLEOTIDE SEQUENCE [LARGE SCALE GENOMIC DNA]</scope>
    <source>
        <strain evidence="2">hw3</strain>
    </source>
</reference>
<evidence type="ECO:0000313" key="1">
    <source>
        <dbReference type="EMBL" id="MDC8756262.1"/>
    </source>
</evidence>
<comment type="caution">
    <text evidence="1">The sequence shown here is derived from an EMBL/GenBank/DDBJ whole genome shotgun (WGS) entry which is preliminary data.</text>
</comment>
<dbReference type="EMBL" id="JAQQXR010000001">
    <property type="protein sequence ID" value="MDC8756262.1"/>
    <property type="molecule type" value="Genomic_DNA"/>
</dbReference>
<dbReference type="Pfam" id="PF08748">
    <property type="entry name" value="Phage_TAC_4"/>
    <property type="match status" value="1"/>
</dbReference>
<dbReference type="InterPro" id="IPR014859">
    <property type="entry name" value="Phage_TAC_4"/>
</dbReference>
<gene>
    <name evidence="1" type="ORF">OIK44_01505</name>
</gene>
<dbReference type="RefSeq" id="WP_273668888.1">
    <property type="nucleotide sequence ID" value="NZ_JAQQXR010000001.1"/>
</dbReference>
<sequence length="133" mass="14501">MATQKQKLKLGSTPKSFLKSVEIVMLDGSVETIEISYQYRTRSQFAALVDARIASAAAPAVADSPAPEKTVAEWFRLADEGAVEFVLKIADGWDLEDPFIEKSLLQLEDENPGALAAIATAYRQAVAEVRTKN</sequence>
<protein>
    <submittedName>
        <fullName evidence="1">Phage tail assembly chaperone</fullName>
    </submittedName>
</protein>
<evidence type="ECO:0000313" key="2">
    <source>
        <dbReference type="Proteomes" id="UP001221208"/>
    </source>
</evidence>
<accession>A0ABT5JU40</accession>
<name>A0ABT5JU40_9BURK</name>
<organism evidence="1 2">
    <name type="scientific">Janthinobacterium fluminis</name>
    <dbReference type="NCBI Taxonomy" id="2987524"/>
    <lineage>
        <taxon>Bacteria</taxon>
        <taxon>Pseudomonadati</taxon>
        <taxon>Pseudomonadota</taxon>
        <taxon>Betaproteobacteria</taxon>
        <taxon>Burkholderiales</taxon>
        <taxon>Oxalobacteraceae</taxon>
        <taxon>Janthinobacterium</taxon>
    </lineage>
</organism>
<dbReference type="Proteomes" id="UP001221208">
    <property type="component" value="Unassembled WGS sequence"/>
</dbReference>
<proteinExistence type="predicted"/>
<keyword evidence="2" id="KW-1185">Reference proteome</keyword>